<evidence type="ECO:0000259" key="6">
    <source>
        <dbReference type="Pfam" id="PF13664"/>
    </source>
</evidence>
<organism evidence="7 8">
    <name type="scientific">Plasmodium coatneyi</name>
    <dbReference type="NCBI Taxonomy" id="208452"/>
    <lineage>
        <taxon>Eukaryota</taxon>
        <taxon>Sar</taxon>
        <taxon>Alveolata</taxon>
        <taxon>Apicomplexa</taxon>
        <taxon>Aconoidasida</taxon>
        <taxon>Haemosporida</taxon>
        <taxon>Plasmodiidae</taxon>
        <taxon>Plasmodium</taxon>
    </lineage>
</organism>
<evidence type="ECO:0000256" key="1">
    <source>
        <dbReference type="ARBA" id="ARBA00004370"/>
    </source>
</evidence>
<evidence type="ECO:0000313" key="7">
    <source>
        <dbReference type="EMBL" id="ANQ11005.1"/>
    </source>
</evidence>
<feature type="transmembrane region" description="Helical" evidence="5">
    <location>
        <begin position="130"/>
        <end position="148"/>
    </location>
</feature>
<comment type="subcellular location">
    <subcellularLocation>
        <location evidence="1">Membrane</location>
    </subcellularLocation>
</comment>
<evidence type="ECO:0000256" key="2">
    <source>
        <dbReference type="ARBA" id="ARBA00022692"/>
    </source>
</evidence>
<dbReference type="Proteomes" id="UP000092716">
    <property type="component" value="Chromosome 14"/>
</dbReference>
<dbReference type="VEuPathDB" id="PlasmoDB:PCOAH_00052910"/>
<keyword evidence="2 5" id="KW-0812">Transmembrane</keyword>
<evidence type="ECO:0000256" key="3">
    <source>
        <dbReference type="ARBA" id="ARBA00022989"/>
    </source>
</evidence>
<evidence type="ECO:0000256" key="5">
    <source>
        <dbReference type="SAM" id="Phobius"/>
    </source>
</evidence>
<evidence type="ECO:0000256" key="4">
    <source>
        <dbReference type="ARBA" id="ARBA00023136"/>
    </source>
</evidence>
<feature type="transmembrane region" description="Helical" evidence="5">
    <location>
        <begin position="7"/>
        <end position="25"/>
    </location>
</feature>
<dbReference type="GeneID" id="30912025"/>
<proteinExistence type="predicted"/>
<reference evidence="8" key="1">
    <citation type="submission" date="2016-06" db="EMBL/GenBank/DDBJ databases">
        <title>First high quality genome sequence of Plasmodium coatneyi using continuous long reads from single molecule, real-time sequencing.</title>
        <authorList>
            <person name="Chien J.-T."/>
            <person name="Pakala S.B."/>
            <person name="Geraldo J.A."/>
            <person name="Lapp S.A."/>
            <person name="Barnwell J.W."/>
            <person name="Kissinger J.C."/>
            <person name="Galinski M.R."/>
            <person name="Humphrey J.C."/>
        </authorList>
    </citation>
    <scope>NUCLEOTIDE SEQUENCE [LARGE SCALE GENOMIC DNA]</scope>
    <source>
        <strain evidence="8">Hackeri</strain>
    </source>
</reference>
<feature type="transmembrane region" description="Helical" evidence="5">
    <location>
        <begin position="45"/>
        <end position="63"/>
    </location>
</feature>
<keyword evidence="8" id="KW-1185">Reference proteome</keyword>
<protein>
    <recommendedName>
        <fullName evidence="6">TMEM205-like domain-containing protein</fullName>
    </recommendedName>
</protein>
<feature type="transmembrane region" description="Helical" evidence="5">
    <location>
        <begin position="188"/>
        <end position="209"/>
    </location>
</feature>
<dbReference type="OrthoDB" id="360207at2759"/>
<dbReference type="EMBL" id="CP016252">
    <property type="protein sequence ID" value="ANQ11005.1"/>
    <property type="molecule type" value="Genomic_DNA"/>
</dbReference>
<sequence>MGAAVSHLRCVTSIAGLSSLVLSIFPKLLMNNPQVLRPLLNVSWGYLFGSTFWLTFFSEVGLVRSLKNIKRMPVPENAEEAKKQLEEMKKSEGDFIRRREDFQFFFGLSTLFSGILLLSTVKLANHNMQLRISSTVVALSCLLNNLFLQNKVHSLKIQKESLYHELIKNPKSGNTLAEIRKNKKDFHIYHGLSLLSLYISFFGLTPYIFT</sequence>
<keyword evidence="4 5" id="KW-0472">Membrane</keyword>
<dbReference type="AlphaFoldDB" id="A0A1B1E7M6"/>
<gene>
    <name evidence="7" type="ORF">PCOAH_00052910</name>
</gene>
<name>A0A1B1E7M6_9APIC</name>
<dbReference type="InterPro" id="IPR025423">
    <property type="entry name" value="TMEM205-like"/>
</dbReference>
<feature type="transmembrane region" description="Helical" evidence="5">
    <location>
        <begin position="104"/>
        <end position="124"/>
    </location>
</feature>
<dbReference type="Pfam" id="PF13664">
    <property type="entry name" value="DUF4149"/>
    <property type="match status" value="1"/>
</dbReference>
<keyword evidence="3 5" id="KW-1133">Transmembrane helix</keyword>
<feature type="domain" description="TMEM205-like" evidence="6">
    <location>
        <begin position="43"/>
        <end position="160"/>
    </location>
</feature>
<dbReference type="KEGG" id="pcot:PCOAH_00052910"/>
<evidence type="ECO:0000313" key="8">
    <source>
        <dbReference type="Proteomes" id="UP000092716"/>
    </source>
</evidence>
<dbReference type="RefSeq" id="XP_019917700.1">
    <property type="nucleotide sequence ID" value="XM_020062071.1"/>
</dbReference>
<accession>A0A1B1E7M6</accession>
<dbReference type="GO" id="GO:0016020">
    <property type="term" value="C:membrane"/>
    <property type="evidence" value="ECO:0007669"/>
    <property type="project" value="UniProtKB-SubCell"/>
</dbReference>